<proteinExistence type="predicted"/>
<sequence length="99" mass="10918">MFCVARNGPRCRLAVRWAPPGSTGGGATFPPYLAGQHCHAPTVVMVPSRRMVVIEAGRFCKVVKESRSAESSAYWRSLPSQDFPRAPRMGHFLTSSLRQ</sequence>
<protein>
    <submittedName>
        <fullName evidence="1">Uncharacterized protein</fullName>
    </submittedName>
</protein>
<organism evidence="1 2">
    <name type="scientific">Portunus trituberculatus</name>
    <name type="common">Swimming crab</name>
    <name type="synonym">Neptunus trituberculatus</name>
    <dbReference type="NCBI Taxonomy" id="210409"/>
    <lineage>
        <taxon>Eukaryota</taxon>
        <taxon>Metazoa</taxon>
        <taxon>Ecdysozoa</taxon>
        <taxon>Arthropoda</taxon>
        <taxon>Crustacea</taxon>
        <taxon>Multicrustacea</taxon>
        <taxon>Malacostraca</taxon>
        <taxon>Eumalacostraca</taxon>
        <taxon>Eucarida</taxon>
        <taxon>Decapoda</taxon>
        <taxon>Pleocyemata</taxon>
        <taxon>Brachyura</taxon>
        <taxon>Eubrachyura</taxon>
        <taxon>Portunoidea</taxon>
        <taxon>Portunidae</taxon>
        <taxon>Portuninae</taxon>
        <taxon>Portunus</taxon>
    </lineage>
</organism>
<accession>A0A5B7FDB8</accession>
<gene>
    <name evidence="1" type="ORF">E2C01_036684</name>
</gene>
<dbReference type="Proteomes" id="UP000324222">
    <property type="component" value="Unassembled WGS sequence"/>
</dbReference>
<name>A0A5B7FDB8_PORTR</name>
<keyword evidence="2" id="KW-1185">Reference proteome</keyword>
<dbReference type="AlphaFoldDB" id="A0A5B7FDB8"/>
<dbReference type="EMBL" id="VSRR010005667">
    <property type="protein sequence ID" value="MPC43048.1"/>
    <property type="molecule type" value="Genomic_DNA"/>
</dbReference>
<evidence type="ECO:0000313" key="2">
    <source>
        <dbReference type="Proteomes" id="UP000324222"/>
    </source>
</evidence>
<comment type="caution">
    <text evidence="1">The sequence shown here is derived from an EMBL/GenBank/DDBJ whole genome shotgun (WGS) entry which is preliminary data.</text>
</comment>
<reference evidence="1 2" key="1">
    <citation type="submission" date="2019-05" db="EMBL/GenBank/DDBJ databases">
        <title>Another draft genome of Portunus trituberculatus and its Hox gene families provides insights of decapod evolution.</title>
        <authorList>
            <person name="Jeong J.-H."/>
            <person name="Song I."/>
            <person name="Kim S."/>
            <person name="Choi T."/>
            <person name="Kim D."/>
            <person name="Ryu S."/>
            <person name="Kim W."/>
        </authorList>
    </citation>
    <scope>NUCLEOTIDE SEQUENCE [LARGE SCALE GENOMIC DNA]</scope>
    <source>
        <tissue evidence="1">Muscle</tissue>
    </source>
</reference>
<evidence type="ECO:0000313" key="1">
    <source>
        <dbReference type="EMBL" id="MPC43048.1"/>
    </source>
</evidence>